<accession>A0A8H5CMN7</accession>
<keyword evidence="3 6" id="KW-0812">Transmembrane</keyword>
<keyword evidence="4 6" id="KW-1133">Transmembrane helix</keyword>
<dbReference type="GO" id="GO:0033013">
    <property type="term" value="P:tetrapyrrole metabolic process"/>
    <property type="evidence" value="ECO:0007669"/>
    <property type="project" value="UniProtKB-ARBA"/>
</dbReference>
<dbReference type="AlphaFoldDB" id="A0A8H5CMN7"/>
<comment type="caution">
    <text evidence="7">The sequence shown here is derived from an EMBL/GenBank/DDBJ whole genome shotgun (WGS) entry which is preliminary data.</text>
</comment>
<dbReference type="Proteomes" id="UP000559256">
    <property type="component" value="Unassembled WGS sequence"/>
</dbReference>
<evidence type="ECO:0000256" key="6">
    <source>
        <dbReference type="SAM" id="Phobius"/>
    </source>
</evidence>
<gene>
    <name evidence="7" type="ORF">D9758_008868</name>
</gene>
<comment type="similarity">
    <text evidence="2">Belongs to the TspO/BZRP family.</text>
</comment>
<name>A0A8H5CMN7_9AGAR</name>
<evidence type="ECO:0000313" key="8">
    <source>
        <dbReference type="Proteomes" id="UP000559256"/>
    </source>
</evidence>
<proteinExistence type="inferred from homology"/>
<sequence length="138" mass="15547">MQTCLSLLEDHRVKPSQLCGPFSTSVMFSLPLVTAAMIDIHSCKAMGYASHLAVKAFDASISPSAQDDLQLGLTLYYAQLAMNFAWTPLFFNSKRALFDKHTNGQTTYFLLPYCLWLTYATYLNGGIWWLNKGKPKHE</sequence>
<protein>
    <submittedName>
        <fullName evidence="7">Uncharacterized protein</fullName>
    </submittedName>
</protein>
<feature type="transmembrane region" description="Helical" evidence="6">
    <location>
        <begin position="110"/>
        <end position="130"/>
    </location>
</feature>
<evidence type="ECO:0000313" key="7">
    <source>
        <dbReference type="EMBL" id="KAF5344079.1"/>
    </source>
</evidence>
<evidence type="ECO:0000256" key="5">
    <source>
        <dbReference type="ARBA" id="ARBA00023136"/>
    </source>
</evidence>
<dbReference type="PANTHER" id="PTHR10057:SF0">
    <property type="entry name" value="TRANSLOCATOR PROTEIN"/>
    <property type="match status" value="1"/>
</dbReference>
<dbReference type="InterPro" id="IPR038330">
    <property type="entry name" value="TspO/MBR-related_sf"/>
</dbReference>
<evidence type="ECO:0000256" key="4">
    <source>
        <dbReference type="ARBA" id="ARBA00022989"/>
    </source>
</evidence>
<dbReference type="GO" id="GO:0005741">
    <property type="term" value="C:mitochondrial outer membrane"/>
    <property type="evidence" value="ECO:0007669"/>
    <property type="project" value="TreeGrafter"/>
</dbReference>
<dbReference type="Pfam" id="PF03073">
    <property type="entry name" value="TspO_MBR"/>
    <property type="match status" value="2"/>
</dbReference>
<comment type="subcellular location">
    <subcellularLocation>
        <location evidence="1">Membrane</location>
        <topology evidence="1">Multi-pass membrane protein</topology>
    </subcellularLocation>
</comment>
<keyword evidence="8" id="KW-1185">Reference proteome</keyword>
<dbReference type="CDD" id="cd15904">
    <property type="entry name" value="TSPO_MBR"/>
    <property type="match status" value="1"/>
</dbReference>
<dbReference type="InterPro" id="IPR004307">
    <property type="entry name" value="TspO_MBR"/>
</dbReference>
<organism evidence="7 8">
    <name type="scientific">Tetrapyrgos nigripes</name>
    <dbReference type="NCBI Taxonomy" id="182062"/>
    <lineage>
        <taxon>Eukaryota</taxon>
        <taxon>Fungi</taxon>
        <taxon>Dikarya</taxon>
        <taxon>Basidiomycota</taxon>
        <taxon>Agaricomycotina</taxon>
        <taxon>Agaricomycetes</taxon>
        <taxon>Agaricomycetidae</taxon>
        <taxon>Agaricales</taxon>
        <taxon>Marasmiineae</taxon>
        <taxon>Marasmiaceae</taxon>
        <taxon>Tetrapyrgos</taxon>
    </lineage>
</organism>
<dbReference type="OrthoDB" id="8841220at2759"/>
<reference evidence="7 8" key="1">
    <citation type="journal article" date="2020" name="ISME J.">
        <title>Uncovering the hidden diversity of litter-decomposition mechanisms in mushroom-forming fungi.</title>
        <authorList>
            <person name="Floudas D."/>
            <person name="Bentzer J."/>
            <person name="Ahren D."/>
            <person name="Johansson T."/>
            <person name="Persson P."/>
            <person name="Tunlid A."/>
        </authorList>
    </citation>
    <scope>NUCLEOTIDE SEQUENCE [LARGE SCALE GENOMIC DNA]</scope>
    <source>
        <strain evidence="7 8">CBS 291.85</strain>
    </source>
</reference>
<dbReference type="PANTHER" id="PTHR10057">
    <property type="entry name" value="PERIPHERAL-TYPE BENZODIAZEPINE RECEPTOR"/>
    <property type="match status" value="1"/>
</dbReference>
<dbReference type="Gene3D" id="1.20.1260.100">
    <property type="entry name" value="TspO/MBR protein"/>
    <property type="match status" value="2"/>
</dbReference>
<evidence type="ECO:0000256" key="1">
    <source>
        <dbReference type="ARBA" id="ARBA00004141"/>
    </source>
</evidence>
<dbReference type="EMBL" id="JAACJM010000129">
    <property type="protein sequence ID" value="KAF5344079.1"/>
    <property type="molecule type" value="Genomic_DNA"/>
</dbReference>
<evidence type="ECO:0000256" key="3">
    <source>
        <dbReference type="ARBA" id="ARBA00022692"/>
    </source>
</evidence>
<keyword evidence="5 6" id="KW-0472">Membrane</keyword>
<evidence type="ECO:0000256" key="2">
    <source>
        <dbReference type="ARBA" id="ARBA00007524"/>
    </source>
</evidence>